<feature type="chain" id="PRO_5038722789" description="DUF3558 domain-containing protein" evidence="2">
    <location>
        <begin position="23"/>
        <end position="194"/>
    </location>
</feature>
<evidence type="ECO:0000313" key="3">
    <source>
        <dbReference type="EMBL" id="MBE1606057.1"/>
    </source>
</evidence>
<sequence length="194" mass="19772">MRRLIAPMVCMFLLGVAGCGSSDSPDETAANDAATVESGAQQGSDGAAGNEAGTDAGTDAVDAGTGGVAANNDVPPCPFTADQVTDLVGQPMTDEGNCLFGDGKGVASVTITTASGLAGATTYAYSHDMAGKSFDAVTDLDYGTDSYLAVKDIQAEAVVVSDKGSYTVIMSSFERFDNAGYEQTMRKMLDQIMA</sequence>
<evidence type="ECO:0008006" key="5">
    <source>
        <dbReference type="Google" id="ProtNLM"/>
    </source>
</evidence>
<reference evidence="3" key="1">
    <citation type="submission" date="2020-10" db="EMBL/GenBank/DDBJ databases">
        <title>Sequencing the genomes of 1000 actinobacteria strains.</title>
        <authorList>
            <person name="Klenk H.-P."/>
        </authorList>
    </citation>
    <scope>NUCLEOTIDE SEQUENCE</scope>
    <source>
        <strain evidence="3">DSM 45354</strain>
    </source>
</reference>
<feature type="region of interest" description="Disordered" evidence="1">
    <location>
        <begin position="23"/>
        <end position="67"/>
    </location>
</feature>
<evidence type="ECO:0000256" key="1">
    <source>
        <dbReference type="SAM" id="MobiDB-lite"/>
    </source>
</evidence>
<evidence type="ECO:0000313" key="4">
    <source>
        <dbReference type="Proteomes" id="UP000638648"/>
    </source>
</evidence>
<keyword evidence="2" id="KW-0732">Signal</keyword>
<accession>A0A927MZA9</accession>
<dbReference type="RefSeq" id="WP_192750247.1">
    <property type="nucleotide sequence ID" value="NZ_BAABJL010000025.1"/>
</dbReference>
<dbReference type="AlphaFoldDB" id="A0A927MZA9"/>
<comment type="caution">
    <text evidence="3">The sequence shown here is derived from an EMBL/GenBank/DDBJ whole genome shotgun (WGS) entry which is preliminary data.</text>
</comment>
<name>A0A927MZA9_9ACTN</name>
<dbReference type="Proteomes" id="UP000638648">
    <property type="component" value="Unassembled WGS sequence"/>
</dbReference>
<feature type="signal peptide" evidence="2">
    <location>
        <begin position="1"/>
        <end position="22"/>
    </location>
</feature>
<organism evidence="3 4">
    <name type="scientific">Actinopolymorpha pittospori</name>
    <dbReference type="NCBI Taxonomy" id="648752"/>
    <lineage>
        <taxon>Bacteria</taxon>
        <taxon>Bacillati</taxon>
        <taxon>Actinomycetota</taxon>
        <taxon>Actinomycetes</taxon>
        <taxon>Propionibacteriales</taxon>
        <taxon>Actinopolymorphaceae</taxon>
        <taxon>Actinopolymorpha</taxon>
    </lineage>
</organism>
<feature type="compositionally biased region" description="Low complexity" evidence="1">
    <location>
        <begin position="38"/>
        <end position="67"/>
    </location>
</feature>
<protein>
    <recommendedName>
        <fullName evidence="5">DUF3558 domain-containing protein</fullName>
    </recommendedName>
</protein>
<keyword evidence="4" id="KW-1185">Reference proteome</keyword>
<dbReference type="PROSITE" id="PS51257">
    <property type="entry name" value="PROKAR_LIPOPROTEIN"/>
    <property type="match status" value="1"/>
</dbReference>
<dbReference type="EMBL" id="JADBEM010000001">
    <property type="protein sequence ID" value="MBE1606057.1"/>
    <property type="molecule type" value="Genomic_DNA"/>
</dbReference>
<gene>
    <name evidence="3" type="ORF">HEB94_002905</name>
</gene>
<evidence type="ECO:0000256" key="2">
    <source>
        <dbReference type="SAM" id="SignalP"/>
    </source>
</evidence>
<proteinExistence type="predicted"/>